<gene>
    <name evidence="2" type="ORF">CEE69_08970</name>
</gene>
<sequence>MRKFVLIVAAFSVVFPRDLSACLWDYDTLAMERRLFPGAHELIAGYFVRHSDAYYEWRITDRMSKPAEQLSPSDLDDIAVAHDKLGDHEKAIETILKKIERWPDQGRYESEANLGTFHIHAGHLQTGLEHIEKAIAINSDAHFGREVYQQLLVEYLIERRSSSEDLPLSTAGGEGRIGFTAFVLDSRQPPEETTLEEIQKAAKGVMGMMRFGNEDSPVLLESLGDLLLADYNNDDSKMLATRAFLRASMEVEDPAAKTGYRERAKWTIAMQNDVELEDIEEQLMAEVEQANALSQQILDDEKSWISAGLDVDAEFEKKYFDAPTPSFNAEEEKSTEVSIGMSTTGVVICVSSLVTGLLSIAVLARKRKHQNVSAM</sequence>
<dbReference type="Gene3D" id="1.25.40.10">
    <property type="entry name" value="Tetratricopeptide repeat domain"/>
    <property type="match status" value="1"/>
</dbReference>
<evidence type="ECO:0000313" key="3">
    <source>
        <dbReference type="Proteomes" id="UP000225740"/>
    </source>
</evidence>
<keyword evidence="1" id="KW-0812">Transmembrane</keyword>
<comment type="caution">
    <text evidence="2">The sequence shown here is derived from an EMBL/GenBank/DDBJ whole genome shotgun (WGS) entry which is preliminary data.</text>
</comment>
<evidence type="ECO:0000313" key="2">
    <source>
        <dbReference type="EMBL" id="PHQ35723.1"/>
    </source>
</evidence>
<protein>
    <submittedName>
        <fullName evidence="2">Uncharacterized protein</fullName>
    </submittedName>
</protein>
<keyword evidence="1" id="KW-1133">Transmembrane helix</keyword>
<evidence type="ECO:0000256" key="1">
    <source>
        <dbReference type="SAM" id="Phobius"/>
    </source>
</evidence>
<dbReference type="InterPro" id="IPR011990">
    <property type="entry name" value="TPR-like_helical_dom_sf"/>
</dbReference>
<feature type="transmembrane region" description="Helical" evidence="1">
    <location>
        <begin position="339"/>
        <end position="364"/>
    </location>
</feature>
<dbReference type="GeneID" id="90608310"/>
<keyword evidence="1" id="KW-0472">Membrane</keyword>
<keyword evidence="3" id="KW-1185">Reference proteome</keyword>
<reference evidence="2 3" key="1">
    <citation type="submission" date="2017-06" db="EMBL/GenBank/DDBJ databases">
        <title>Description of Rhodopirellula bahusiensis sp. nov.</title>
        <authorList>
            <person name="Kizina J."/>
            <person name="Harder J."/>
        </authorList>
    </citation>
    <scope>NUCLEOTIDE SEQUENCE [LARGE SCALE GENOMIC DNA]</scope>
    <source>
        <strain evidence="2 3">SWK21</strain>
    </source>
</reference>
<name>A0A2G1W9M1_9BACT</name>
<dbReference type="OrthoDB" id="214462at2"/>
<organism evidence="2 3">
    <name type="scientific">Rhodopirellula bahusiensis</name>
    <dbReference type="NCBI Taxonomy" id="2014065"/>
    <lineage>
        <taxon>Bacteria</taxon>
        <taxon>Pseudomonadati</taxon>
        <taxon>Planctomycetota</taxon>
        <taxon>Planctomycetia</taxon>
        <taxon>Pirellulales</taxon>
        <taxon>Pirellulaceae</taxon>
        <taxon>Rhodopirellula</taxon>
    </lineage>
</organism>
<dbReference type="AlphaFoldDB" id="A0A2G1W9M1"/>
<accession>A0A2G1W9M1</accession>
<dbReference type="SUPFAM" id="SSF48452">
    <property type="entry name" value="TPR-like"/>
    <property type="match status" value="1"/>
</dbReference>
<dbReference type="EMBL" id="NIZW01000006">
    <property type="protein sequence ID" value="PHQ35723.1"/>
    <property type="molecule type" value="Genomic_DNA"/>
</dbReference>
<proteinExistence type="predicted"/>
<dbReference type="RefSeq" id="WP_099260357.1">
    <property type="nucleotide sequence ID" value="NZ_NIZW01000006.1"/>
</dbReference>
<dbReference type="Proteomes" id="UP000225740">
    <property type="component" value="Unassembled WGS sequence"/>
</dbReference>